<reference evidence="1 2" key="1">
    <citation type="submission" date="2020-03" db="EMBL/GenBank/DDBJ databases">
        <title>Dissostichus mawsoni Genome sequencing and assembly.</title>
        <authorList>
            <person name="Park H."/>
        </authorList>
    </citation>
    <scope>NUCLEOTIDE SEQUENCE [LARGE SCALE GENOMIC DNA]</scope>
    <source>
        <strain evidence="1">DM0001</strain>
        <tissue evidence="1">Muscle</tissue>
    </source>
</reference>
<evidence type="ECO:0000313" key="2">
    <source>
        <dbReference type="Proteomes" id="UP000518266"/>
    </source>
</evidence>
<name>A0A7J5X9B2_DISMA</name>
<accession>A0A7J5X9B2</accession>
<protein>
    <submittedName>
        <fullName evidence="1">Uncharacterized protein</fullName>
    </submittedName>
</protein>
<keyword evidence="2" id="KW-1185">Reference proteome</keyword>
<organism evidence="1 2">
    <name type="scientific">Dissostichus mawsoni</name>
    <name type="common">Antarctic cod</name>
    <dbReference type="NCBI Taxonomy" id="36200"/>
    <lineage>
        <taxon>Eukaryota</taxon>
        <taxon>Metazoa</taxon>
        <taxon>Chordata</taxon>
        <taxon>Craniata</taxon>
        <taxon>Vertebrata</taxon>
        <taxon>Euteleostomi</taxon>
        <taxon>Actinopterygii</taxon>
        <taxon>Neopterygii</taxon>
        <taxon>Teleostei</taxon>
        <taxon>Neoteleostei</taxon>
        <taxon>Acanthomorphata</taxon>
        <taxon>Eupercaria</taxon>
        <taxon>Perciformes</taxon>
        <taxon>Notothenioidei</taxon>
        <taxon>Nototheniidae</taxon>
        <taxon>Dissostichus</taxon>
    </lineage>
</organism>
<comment type="caution">
    <text evidence="1">The sequence shown here is derived from an EMBL/GenBank/DDBJ whole genome shotgun (WGS) entry which is preliminary data.</text>
</comment>
<dbReference type="Proteomes" id="UP000518266">
    <property type="component" value="Unassembled WGS sequence"/>
</dbReference>
<sequence length="132" mass="15040">MSTEGLVHGGHFTAVHPLHKQEFAFPYPPQISPFSLFRKVVQLSLWKTNSIFWNGPTTANFFCGQIPKEGRAGVEVVHKECVAPTEQREWQEVHHGGVAESLWCKDHMMASKRCRDNLSDGNEKSYGHFFLQ</sequence>
<dbReference type="AlphaFoldDB" id="A0A7J5X9B2"/>
<evidence type="ECO:0000313" key="1">
    <source>
        <dbReference type="EMBL" id="KAF3833594.1"/>
    </source>
</evidence>
<proteinExistence type="predicted"/>
<dbReference type="EMBL" id="JAAKFY010000026">
    <property type="protein sequence ID" value="KAF3833594.1"/>
    <property type="molecule type" value="Genomic_DNA"/>
</dbReference>
<gene>
    <name evidence="1" type="ORF">F7725_024798</name>
</gene>